<evidence type="ECO:0000313" key="2">
    <source>
        <dbReference type="Proteomes" id="UP001198901"/>
    </source>
</evidence>
<protein>
    <submittedName>
        <fullName evidence="1">Uncharacterized protein</fullName>
    </submittedName>
</protein>
<dbReference type="Proteomes" id="UP001198901">
    <property type="component" value="Unassembled WGS sequence"/>
</dbReference>
<proteinExistence type="predicted"/>
<organism evidence="1 2">
    <name type="scientific">Winogradskyella alexanderae</name>
    <dbReference type="NCBI Taxonomy" id="2877123"/>
    <lineage>
        <taxon>Bacteria</taxon>
        <taxon>Pseudomonadati</taxon>
        <taxon>Bacteroidota</taxon>
        <taxon>Flavobacteriia</taxon>
        <taxon>Flavobacteriales</taxon>
        <taxon>Flavobacteriaceae</taxon>
        <taxon>Winogradskyella</taxon>
    </lineage>
</organism>
<sequence length="50" mass="5953">MRISGGKSIFDYDTFINNYKNRFRRNKETGISNTIELRFFERINNDDSAS</sequence>
<reference evidence="2" key="1">
    <citation type="submission" date="2023-07" db="EMBL/GenBank/DDBJ databases">
        <authorList>
            <person name="Yue Y."/>
        </authorList>
    </citation>
    <scope>NUCLEOTIDE SEQUENCE [LARGE SCALE GENOMIC DNA]</scope>
    <source>
        <strain evidence="2">D23</strain>
    </source>
</reference>
<gene>
    <name evidence="1" type="ORF">LBU54_05345</name>
</gene>
<dbReference type="EMBL" id="JAIUJR010000002">
    <property type="protein sequence ID" value="MCA0131999.1"/>
    <property type="molecule type" value="Genomic_DNA"/>
</dbReference>
<evidence type="ECO:0000313" key="1">
    <source>
        <dbReference type="EMBL" id="MCA0131999.1"/>
    </source>
</evidence>
<accession>A0ABS7XR72</accession>
<keyword evidence="2" id="KW-1185">Reference proteome</keyword>
<dbReference type="RefSeq" id="WP_224526855.1">
    <property type="nucleotide sequence ID" value="NZ_JAIUJR010000002.1"/>
</dbReference>
<comment type="caution">
    <text evidence="1">The sequence shown here is derived from an EMBL/GenBank/DDBJ whole genome shotgun (WGS) entry which is preliminary data.</text>
</comment>
<name>A0ABS7XR72_9FLAO</name>